<dbReference type="Proteomes" id="UP001152795">
    <property type="component" value="Unassembled WGS sequence"/>
</dbReference>
<dbReference type="OrthoDB" id="10066664at2759"/>
<reference evidence="2" key="1">
    <citation type="submission" date="2020-04" db="EMBL/GenBank/DDBJ databases">
        <authorList>
            <person name="Alioto T."/>
            <person name="Alioto T."/>
            <person name="Gomez Garrido J."/>
        </authorList>
    </citation>
    <scope>NUCLEOTIDE SEQUENCE</scope>
    <source>
        <strain evidence="2">A484AB</strain>
    </source>
</reference>
<evidence type="ECO:0000256" key="1">
    <source>
        <dbReference type="SAM" id="MobiDB-lite"/>
    </source>
</evidence>
<protein>
    <submittedName>
        <fullName evidence="2">Uncharacterized protein</fullName>
    </submittedName>
</protein>
<organism evidence="2 3">
    <name type="scientific">Paramuricea clavata</name>
    <name type="common">Red gorgonian</name>
    <name type="synonym">Violescent sea-whip</name>
    <dbReference type="NCBI Taxonomy" id="317549"/>
    <lineage>
        <taxon>Eukaryota</taxon>
        <taxon>Metazoa</taxon>
        <taxon>Cnidaria</taxon>
        <taxon>Anthozoa</taxon>
        <taxon>Octocorallia</taxon>
        <taxon>Malacalcyonacea</taxon>
        <taxon>Plexauridae</taxon>
        <taxon>Paramuricea</taxon>
    </lineage>
</organism>
<accession>A0A6S7IBW9</accession>
<dbReference type="AlphaFoldDB" id="A0A6S7IBW9"/>
<sequence>MEKSESETKQSHKRKRVKLECLVCHRQFDDNYRTTHNKTFHTAMLKTNKPSSSTLPSSSDTSPPSVIPIHNEHGETSGALPIPSEKLNTIPDTTIAAATALFPIMLLNESEPDSLADSDVNLSSASFTVCTSSESENESDAESSSENNDHNWLTCAGELSYLVEDLKRASELVDEVKSDTCPVIETFLTNAEELTQQICKNSNKIRKMSSALLKEMEEKKRAAAPNDEEIVMSVPSHDPGDRYKVNSLTEKKYIIKLGPHQPKLSVFPQHEDIPQRKQCRFSSVWYASFPHLEYSISKDAAFCYVCSLFPSGPGREHADTAWYATMAQNDQSMNQEEGKTC</sequence>
<feature type="region of interest" description="Disordered" evidence="1">
    <location>
        <begin position="131"/>
        <end position="150"/>
    </location>
</feature>
<dbReference type="EMBL" id="CACRXK020008319">
    <property type="protein sequence ID" value="CAB4014479.1"/>
    <property type="molecule type" value="Genomic_DNA"/>
</dbReference>
<keyword evidence="3" id="KW-1185">Reference proteome</keyword>
<comment type="caution">
    <text evidence="2">The sequence shown here is derived from an EMBL/GenBank/DDBJ whole genome shotgun (WGS) entry which is preliminary data.</text>
</comment>
<evidence type="ECO:0000313" key="2">
    <source>
        <dbReference type="EMBL" id="CAB4014479.1"/>
    </source>
</evidence>
<gene>
    <name evidence="2" type="ORF">PACLA_8A050029</name>
</gene>
<feature type="compositionally biased region" description="Low complexity" evidence="1">
    <location>
        <begin position="50"/>
        <end position="64"/>
    </location>
</feature>
<name>A0A6S7IBW9_PARCT</name>
<feature type="region of interest" description="Disordered" evidence="1">
    <location>
        <begin position="45"/>
        <end position="84"/>
    </location>
</feature>
<proteinExistence type="predicted"/>
<evidence type="ECO:0000313" key="3">
    <source>
        <dbReference type="Proteomes" id="UP001152795"/>
    </source>
</evidence>